<dbReference type="GO" id="GO:0006506">
    <property type="term" value="P:GPI anchor biosynthetic process"/>
    <property type="evidence" value="ECO:0007669"/>
    <property type="project" value="InterPro"/>
</dbReference>
<feature type="transmembrane region" description="Helical" evidence="1">
    <location>
        <begin position="283"/>
        <end position="304"/>
    </location>
</feature>
<feature type="transmembrane region" description="Helical" evidence="1">
    <location>
        <begin position="249"/>
        <end position="271"/>
    </location>
</feature>
<protein>
    <recommendedName>
        <fullName evidence="4">Integral membrane protein</fullName>
    </recommendedName>
</protein>
<dbReference type="PANTHER" id="PTHR31410">
    <property type="entry name" value="TRANSMEMBRANE PROTEIN 246"/>
    <property type="match status" value="1"/>
</dbReference>
<dbReference type="GO" id="GO:0016757">
    <property type="term" value="F:glycosyltransferase activity"/>
    <property type="evidence" value="ECO:0007669"/>
    <property type="project" value="InterPro"/>
</dbReference>
<evidence type="ECO:0000313" key="3">
    <source>
        <dbReference type="Proteomes" id="UP000799302"/>
    </source>
</evidence>
<keyword evidence="3" id="KW-1185">Reference proteome</keyword>
<dbReference type="GO" id="GO:0000139">
    <property type="term" value="C:Golgi membrane"/>
    <property type="evidence" value="ECO:0007669"/>
    <property type="project" value="InterPro"/>
</dbReference>
<dbReference type="InterPro" id="IPR029675">
    <property type="entry name" value="PGAP4"/>
</dbReference>
<feature type="transmembrane region" description="Helical" evidence="1">
    <location>
        <begin position="6"/>
        <end position="27"/>
    </location>
</feature>
<gene>
    <name evidence="2" type="ORF">BT63DRAFT_479358</name>
</gene>
<dbReference type="PANTHER" id="PTHR31410:SF1">
    <property type="entry name" value="POST-GPI ATTACHMENT TO PROTEINS FACTOR 4"/>
    <property type="match status" value="1"/>
</dbReference>
<keyword evidence="1" id="KW-1133">Transmembrane helix</keyword>
<dbReference type="AlphaFoldDB" id="A0A6A6UBA5"/>
<accession>A0A6A6UBA5</accession>
<proteinExistence type="predicted"/>
<dbReference type="EMBL" id="MU004235">
    <property type="protein sequence ID" value="KAF2669539.1"/>
    <property type="molecule type" value="Genomic_DNA"/>
</dbReference>
<dbReference type="CDD" id="cd22189">
    <property type="entry name" value="PGAP4-like_fungal"/>
    <property type="match status" value="1"/>
</dbReference>
<evidence type="ECO:0008006" key="4">
    <source>
        <dbReference type="Google" id="ProtNLM"/>
    </source>
</evidence>
<organism evidence="2 3">
    <name type="scientific">Microthyrium microscopicum</name>
    <dbReference type="NCBI Taxonomy" id="703497"/>
    <lineage>
        <taxon>Eukaryota</taxon>
        <taxon>Fungi</taxon>
        <taxon>Dikarya</taxon>
        <taxon>Ascomycota</taxon>
        <taxon>Pezizomycotina</taxon>
        <taxon>Dothideomycetes</taxon>
        <taxon>Dothideomycetes incertae sedis</taxon>
        <taxon>Microthyriales</taxon>
        <taxon>Microthyriaceae</taxon>
        <taxon>Microthyrium</taxon>
    </lineage>
</organism>
<dbReference type="OrthoDB" id="2016523at2759"/>
<dbReference type="Proteomes" id="UP000799302">
    <property type="component" value="Unassembled WGS sequence"/>
</dbReference>
<sequence length="421" mass="47635">MPSSSAVVYTVLATSMIILFFTIYGQFHYFRDPGSIFFKPERALERSYSLYREQEAKTFRTAALSPEKPFNRSFTIDGKNATICGVFVTVRRDDTELHPLEISISSALAGLDHRERDDLDLRVYIADTKAELHQAWLSPLLDSVDNVTCAGNITSASQLQELQNLEREHKGGTKVALDFSYALRYAYETSSSPYIALFEDDIIFANGWLARALIALRDIDERTNKMRNTWLDLRLFNEIRSIGWASKELLGNNVPFIILGFSVGIICILWIPRYFSAWGKRLFTNGVMATICCVAIPLFVILFFQAGKQSILPTMPGVKLQPWGCCTQGIIIPRENVLQLSEELARKAATPPDMIIGDYATKKGLSRFALDPVQVQHLGIKSRLSPDRKALFTPWSVAFEDLKVDRLSKDHERMLIKLYGQ</sequence>
<name>A0A6A6UBA5_9PEZI</name>
<evidence type="ECO:0000256" key="1">
    <source>
        <dbReference type="SAM" id="Phobius"/>
    </source>
</evidence>
<keyword evidence="1" id="KW-0812">Transmembrane</keyword>
<reference evidence="2" key="1">
    <citation type="journal article" date="2020" name="Stud. Mycol.">
        <title>101 Dothideomycetes genomes: a test case for predicting lifestyles and emergence of pathogens.</title>
        <authorList>
            <person name="Haridas S."/>
            <person name="Albert R."/>
            <person name="Binder M."/>
            <person name="Bloem J."/>
            <person name="Labutti K."/>
            <person name="Salamov A."/>
            <person name="Andreopoulos B."/>
            <person name="Baker S."/>
            <person name="Barry K."/>
            <person name="Bills G."/>
            <person name="Bluhm B."/>
            <person name="Cannon C."/>
            <person name="Castanera R."/>
            <person name="Culley D."/>
            <person name="Daum C."/>
            <person name="Ezra D."/>
            <person name="Gonzalez J."/>
            <person name="Henrissat B."/>
            <person name="Kuo A."/>
            <person name="Liang C."/>
            <person name="Lipzen A."/>
            <person name="Lutzoni F."/>
            <person name="Magnuson J."/>
            <person name="Mondo S."/>
            <person name="Nolan M."/>
            <person name="Ohm R."/>
            <person name="Pangilinan J."/>
            <person name="Park H.-J."/>
            <person name="Ramirez L."/>
            <person name="Alfaro M."/>
            <person name="Sun H."/>
            <person name="Tritt A."/>
            <person name="Yoshinaga Y."/>
            <person name="Zwiers L.-H."/>
            <person name="Turgeon B."/>
            <person name="Goodwin S."/>
            <person name="Spatafora J."/>
            <person name="Crous P."/>
            <person name="Grigoriev I."/>
        </authorList>
    </citation>
    <scope>NUCLEOTIDE SEQUENCE</scope>
    <source>
        <strain evidence="2">CBS 115976</strain>
    </source>
</reference>
<keyword evidence="1" id="KW-0472">Membrane</keyword>
<evidence type="ECO:0000313" key="2">
    <source>
        <dbReference type="EMBL" id="KAF2669539.1"/>
    </source>
</evidence>